<dbReference type="InterPro" id="IPR036572">
    <property type="entry name" value="Doublecortin_dom_sf"/>
</dbReference>
<feature type="domain" description="Doublecortin" evidence="7">
    <location>
        <begin position="186"/>
        <end position="242"/>
    </location>
</feature>
<gene>
    <name evidence="8" type="primary">DCLK1</name>
</gene>
<dbReference type="InterPro" id="IPR003533">
    <property type="entry name" value="Doublecortin_dom"/>
</dbReference>
<keyword evidence="3" id="KW-0963">Cytoplasm</keyword>
<evidence type="ECO:0000313" key="9">
    <source>
        <dbReference type="Proteomes" id="UP000694571"/>
    </source>
</evidence>
<dbReference type="InterPro" id="IPR036691">
    <property type="entry name" value="Endo/exonu/phosph_ase_sf"/>
</dbReference>
<dbReference type="GO" id="GO:0007417">
    <property type="term" value="P:central nervous system development"/>
    <property type="evidence" value="ECO:0007669"/>
    <property type="project" value="UniProtKB-ARBA"/>
</dbReference>
<evidence type="ECO:0000256" key="4">
    <source>
        <dbReference type="ARBA" id="ARBA00022553"/>
    </source>
</evidence>
<dbReference type="SUPFAM" id="SSF56219">
    <property type="entry name" value="DNase I-like"/>
    <property type="match status" value="1"/>
</dbReference>
<protein>
    <submittedName>
        <fullName evidence="8">Doublecortin like kinase 1</fullName>
    </submittedName>
</protein>
<dbReference type="FunFam" id="3.10.20.230:FF:000001">
    <property type="entry name" value="serine/threonine-protein kinase DCLK1 isoform X1"/>
    <property type="match status" value="1"/>
</dbReference>
<reference evidence="8" key="1">
    <citation type="submission" date="2025-08" db="UniProtKB">
        <authorList>
            <consortium name="Ensembl"/>
        </authorList>
    </citation>
    <scope>IDENTIFICATION</scope>
</reference>
<dbReference type="Gene3D" id="3.60.10.10">
    <property type="entry name" value="Endonuclease/exonuclease/phosphatase"/>
    <property type="match status" value="1"/>
</dbReference>
<keyword evidence="5" id="KW-0677">Repeat</keyword>
<accession>A0A8D1M6N0</accession>
<proteinExistence type="predicted"/>
<evidence type="ECO:0000256" key="3">
    <source>
        <dbReference type="ARBA" id="ARBA00022490"/>
    </source>
</evidence>
<keyword evidence="6" id="KW-0966">Cell projection</keyword>
<dbReference type="Proteomes" id="UP000694571">
    <property type="component" value="Unplaced"/>
</dbReference>
<dbReference type="SMART" id="SM00537">
    <property type="entry name" value="DCX"/>
    <property type="match status" value="2"/>
</dbReference>
<dbReference type="PROSITE" id="PS50309">
    <property type="entry name" value="DC"/>
    <property type="match status" value="2"/>
</dbReference>
<dbReference type="GO" id="GO:0005737">
    <property type="term" value="C:cytoplasm"/>
    <property type="evidence" value="ECO:0007669"/>
    <property type="project" value="UniProtKB-SubCell"/>
</dbReference>
<comment type="subcellular location">
    <subcellularLocation>
        <location evidence="1">Cell projection</location>
    </subcellularLocation>
    <subcellularLocation>
        <location evidence="2">Cytoplasm</location>
    </subcellularLocation>
</comment>
<dbReference type="FunFam" id="3.10.20.230:FF:000016">
    <property type="entry name" value="Serine/threonine-protein kinase DCLK1"/>
    <property type="match status" value="1"/>
</dbReference>
<feature type="domain" description="Doublecortin" evidence="7">
    <location>
        <begin position="57"/>
        <end position="143"/>
    </location>
</feature>
<sequence>MSFGRDMELEHFDERDKAQRYSRGSRVNGLPSPTHSAHCSFYRTRTLQTLSSEKKAKKVRFYRNGDRYFKGIVYAISPDRFRSFEALLADLTRTLSDNVNLPQGVRTIYTIDGLKKISSLDQLLEGESYVCGSIEPFKKLEYTKNVNPNWSVNVKTTSASRAVSSLATAKGSPSEVRENKDFIRPKLVTIIRSGVKPRKAVRILLNKKTAHSFEQVLTDITDAIKLDSGVVKRLYTLDGKQVAFGLSITGIRAVNQELGRRHPTRTLTSMVDGTHRRQRLLSTAHLNNLRCRQKTNKATEILKETIEKLDLIDIFRTLHPKKSEYTFFSNAHGTFSRIDHI</sequence>
<dbReference type="Gene3D" id="3.10.20.230">
    <property type="entry name" value="Doublecortin domain"/>
    <property type="match status" value="2"/>
</dbReference>
<evidence type="ECO:0000256" key="6">
    <source>
        <dbReference type="ARBA" id="ARBA00023273"/>
    </source>
</evidence>
<dbReference type="Ensembl" id="ENSSSCT00050044038.1">
    <property type="protein sequence ID" value="ENSSSCP00050018149.1"/>
    <property type="gene ID" value="ENSSSCG00050032729.1"/>
</dbReference>
<evidence type="ECO:0000313" key="8">
    <source>
        <dbReference type="Ensembl" id="ENSSSCP00050018149.1"/>
    </source>
</evidence>
<name>A0A8D1M6N0_PIG</name>
<keyword evidence="4" id="KW-0597">Phosphoprotein</keyword>
<dbReference type="AlphaFoldDB" id="A0A8D1M6N0"/>
<dbReference type="PANTHER" id="PTHR23005:SF4">
    <property type="entry name" value="OXYGEN-REGULATED PROTEIN 1"/>
    <property type="match status" value="1"/>
</dbReference>
<dbReference type="GO" id="GO:0035556">
    <property type="term" value="P:intracellular signal transduction"/>
    <property type="evidence" value="ECO:0007669"/>
    <property type="project" value="InterPro"/>
</dbReference>
<evidence type="ECO:0000256" key="2">
    <source>
        <dbReference type="ARBA" id="ARBA00004496"/>
    </source>
</evidence>
<organism evidence="8 9">
    <name type="scientific">Sus scrofa</name>
    <name type="common">Pig</name>
    <dbReference type="NCBI Taxonomy" id="9823"/>
    <lineage>
        <taxon>Eukaryota</taxon>
        <taxon>Metazoa</taxon>
        <taxon>Chordata</taxon>
        <taxon>Craniata</taxon>
        <taxon>Vertebrata</taxon>
        <taxon>Euteleostomi</taxon>
        <taxon>Mammalia</taxon>
        <taxon>Eutheria</taxon>
        <taxon>Laurasiatheria</taxon>
        <taxon>Artiodactyla</taxon>
        <taxon>Suina</taxon>
        <taxon>Suidae</taxon>
        <taxon>Sus</taxon>
    </lineage>
</organism>
<evidence type="ECO:0000256" key="1">
    <source>
        <dbReference type="ARBA" id="ARBA00004316"/>
    </source>
</evidence>
<dbReference type="Pfam" id="PF03607">
    <property type="entry name" value="DCX"/>
    <property type="match status" value="2"/>
</dbReference>
<dbReference type="PANTHER" id="PTHR23005">
    <property type="entry name" value="RETINITIS PIGMENTOSA 1 PROTEIN"/>
    <property type="match status" value="1"/>
</dbReference>
<dbReference type="SUPFAM" id="SSF89837">
    <property type="entry name" value="Doublecortin (DC)"/>
    <property type="match status" value="2"/>
</dbReference>
<dbReference type="CDD" id="cd17140">
    <property type="entry name" value="DCX1_DCLK1"/>
    <property type="match status" value="1"/>
</dbReference>
<dbReference type="GO" id="GO:0043005">
    <property type="term" value="C:neuron projection"/>
    <property type="evidence" value="ECO:0007669"/>
    <property type="project" value="UniProtKB-ARBA"/>
</dbReference>
<evidence type="ECO:0000259" key="7">
    <source>
        <dbReference type="PROSITE" id="PS50309"/>
    </source>
</evidence>
<evidence type="ECO:0000256" key="5">
    <source>
        <dbReference type="ARBA" id="ARBA00022737"/>
    </source>
</evidence>